<dbReference type="CDD" id="cd22249">
    <property type="entry name" value="UDM1_RNF168_RNF169-like"/>
    <property type="match status" value="1"/>
</dbReference>
<name>A0A7S1FLJ5_9STRA</name>
<gene>
    <name evidence="2" type="ORF">CHYS00102_LOCUS1287</name>
</gene>
<feature type="compositionally biased region" description="Basic and acidic residues" evidence="1">
    <location>
        <begin position="505"/>
        <end position="516"/>
    </location>
</feature>
<protein>
    <submittedName>
        <fullName evidence="2">Uncharacterized protein</fullName>
    </submittedName>
</protein>
<evidence type="ECO:0000256" key="1">
    <source>
        <dbReference type="SAM" id="MobiDB-lite"/>
    </source>
</evidence>
<feature type="compositionally biased region" description="Basic and acidic residues" evidence="1">
    <location>
        <begin position="1019"/>
        <end position="1065"/>
    </location>
</feature>
<feature type="compositionally biased region" description="Polar residues" evidence="1">
    <location>
        <begin position="216"/>
        <end position="235"/>
    </location>
</feature>
<feature type="region of interest" description="Disordered" evidence="1">
    <location>
        <begin position="587"/>
        <end position="620"/>
    </location>
</feature>
<sequence length="1083" mass="117117">MTETAMPKKDNLFPRDIDNISGVGKLGATPLPTSKVDDFNDNWSFDDDLDDSSAVDDSPPSLATPHTILSTSSHSLPFSKTKLPASINLAPFPVEPSNGHLSSIGKNCNVDKNEYFEEDNKNNKNDTISEARVQSSLTPNFTAAPIMNNSLLTTAVKVSLSQADHDSGNNFAPLPSQLEKDHIKKGTEMVKAIKTVMPPKKVVSLSSAALNTSASIKNMSNPDQNDLNENWSFENDNLDDNDIAPSPPPSITQSLLTHHSSLSSFQTKLPTSANVTTVAPVVSLNKNPPSALQEHSLLNNKLVKQENIRYGKDKNLSVTKRQFSPQSKTAISEVTSTVPLVIPHNISSSAQVVHVTGNNFAPLPSPKSENNMTAGDLKKDNVSMNKDYMAAQVPNKDFVSPIGGEISISNRNLGAIPLSSNQDDITDNWSFDDDDLDDDSVSAAISSDPCATPSIASSLAKHHSSLPSSGMKLPTPTSVVNNNPAASSVANPTSAFQGHSLDGNKLVEGKDKRNGKCDTVSVSTIKISPPSKTTEVEATNTPSLAVSHKVSSSTPVGHVVDNNFATLPLTIKKDDIVANFSRKDLVSSNSAKNSGGSHNLGAVPLPPSNQDDMNDNWSFDDDDLDDDSIIATTSPDPYAAPSTHNLSLPSKALVTTASPLTATKQVSVSSSNLSPAFQSPKTKCDLMALSSKEFTNSPSPKNDIFQHNDKSCHVDNFSKRLGYVECELQNASGSNNSNVGSLSLSSAPGSTSPPLLATVSSHSAAISKFNSPLVPQVKNDKIWDTEENQILDDVDVDADKNIVEEIMNSTLADSRGSPPHHHDYKIKDITKCKFLVPPTKKMIEINSLERCIENVDLEYEMRPNDATSLNPSSSWSMIENEQQQQGVPCLPDKLSFMSSENDALKKTIVIDDPSADDQKICNTKGKIMSSTFTTPPAKQSIKTKPLSSLMGSNDNISTTVKKSNLTSLIGTKSSIKLSSSSSPQILAAQAHNLMVQARLQRENLIIQSAQKEKELAKKKKCEEEEKELRMKEEQAKEKERLKKVAEDEKERRKREEMETKEKDPSVIDVVVGEGPAFNCFDNW</sequence>
<reference evidence="2" key="1">
    <citation type="submission" date="2021-01" db="EMBL/GenBank/DDBJ databases">
        <authorList>
            <person name="Corre E."/>
            <person name="Pelletier E."/>
            <person name="Niang G."/>
            <person name="Scheremetjew M."/>
            <person name="Finn R."/>
            <person name="Kale V."/>
            <person name="Holt S."/>
            <person name="Cochrane G."/>
            <person name="Meng A."/>
            <person name="Brown T."/>
            <person name="Cohen L."/>
        </authorList>
    </citation>
    <scope>NUCLEOTIDE SEQUENCE</scope>
    <source>
        <strain evidence="2">308</strain>
    </source>
</reference>
<accession>A0A7S1FLJ5</accession>
<feature type="compositionally biased region" description="Polar residues" evidence="1">
    <location>
        <begin position="587"/>
        <end position="597"/>
    </location>
</feature>
<feature type="region of interest" description="Disordered" evidence="1">
    <location>
        <begin position="216"/>
        <end position="250"/>
    </location>
</feature>
<feature type="compositionally biased region" description="Basic and acidic residues" evidence="1">
    <location>
        <begin position="1"/>
        <end position="18"/>
    </location>
</feature>
<dbReference type="AlphaFoldDB" id="A0A7S1FLJ5"/>
<feature type="compositionally biased region" description="Low complexity" evidence="1">
    <location>
        <begin position="477"/>
        <end position="495"/>
    </location>
</feature>
<evidence type="ECO:0000313" key="2">
    <source>
        <dbReference type="EMBL" id="CAD8874124.1"/>
    </source>
</evidence>
<dbReference type="EMBL" id="HBFR01002008">
    <property type="protein sequence ID" value="CAD8874124.1"/>
    <property type="molecule type" value="Transcribed_RNA"/>
</dbReference>
<feature type="region of interest" description="Disordered" evidence="1">
    <location>
        <begin position="1019"/>
        <end position="1066"/>
    </location>
</feature>
<feature type="region of interest" description="Disordered" evidence="1">
    <location>
        <begin position="454"/>
        <end position="516"/>
    </location>
</feature>
<feature type="region of interest" description="Disordered" evidence="1">
    <location>
        <begin position="733"/>
        <end position="752"/>
    </location>
</feature>
<organism evidence="2">
    <name type="scientific">Corethron hystrix</name>
    <dbReference type="NCBI Taxonomy" id="216773"/>
    <lineage>
        <taxon>Eukaryota</taxon>
        <taxon>Sar</taxon>
        <taxon>Stramenopiles</taxon>
        <taxon>Ochrophyta</taxon>
        <taxon>Bacillariophyta</taxon>
        <taxon>Coscinodiscophyceae</taxon>
        <taxon>Corethrophycidae</taxon>
        <taxon>Corethrales</taxon>
        <taxon>Corethraceae</taxon>
        <taxon>Corethron</taxon>
    </lineage>
</organism>
<feature type="region of interest" description="Disordered" evidence="1">
    <location>
        <begin position="1"/>
        <end position="38"/>
    </location>
</feature>
<proteinExistence type="predicted"/>